<proteinExistence type="predicted"/>
<feature type="chain" id="PRO_5036949886" evidence="1">
    <location>
        <begin position="26"/>
        <end position="134"/>
    </location>
</feature>
<accession>A0A914UKC7</accession>
<evidence type="ECO:0000313" key="3">
    <source>
        <dbReference type="WBParaSite" id="PSAMB.scaffold10760size3854.g33576.t1"/>
    </source>
</evidence>
<feature type="signal peptide" evidence="1">
    <location>
        <begin position="1"/>
        <end position="25"/>
    </location>
</feature>
<evidence type="ECO:0000256" key="1">
    <source>
        <dbReference type="SAM" id="SignalP"/>
    </source>
</evidence>
<evidence type="ECO:0000313" key="2">
    <source>
        <dbReference type="Proteomes" id="UP000887566"/>
    </source>
</evidence>
<reference evidence="3" key="1">
    <citation type="submission" date="2022-11" db="UniProtKB">
        <authorList>
            <consortium name="WormBaseParasite"/>
        </authorList>
    </citation>
    <scope>IDENTIFICATION</scope>
</reference>
<protein>
    <submittedName>
        <fullName evidence="3">Uncharacterized protein</fullName>
    </submittedName>
</protein>
<dbReference type="AlphaFoldDB" id="A0A914UKC7"/>
<name>A0A914UKC7_9BILA</name>
<sequence length="134" mass="14536">MKFNCLVTVVVLCCFLLLFSSAVSADDSALSVVASEGNEDDIATVVASDVEEQSEPPTSDEVFVATNEWQVVKPGQHIPAGLHVRLNIQTGEKTAKLMDEPATKKDAITVDGKPYSFSEIKETLKNIKNEIPIE</sequence>
<dbReference type="Proteomes" id="UP000887566">
    <property type="component" value="Unplaced"/>
</dbReference>
<dbReference type="WBParaSite" id="PSAMB.scaffold10760size3854.g33576.t1">
    <property type="protein sequence ID" value="PSAMB.scaffold10760size3854.g33576.t1"/>
    <property type="gene ID" value="PSAMB.scaffold10760size3854.g33576"/>
</dbReference>
<organism evidence="2 3">
    <name type="scientific">Plectus sambesii</name>
    <dbReference type="NCBI Taxonomy" id="2011161"/>
    <lineage>
        <taxon>Eukaryota</taxon>
        <taxon>Metazoa</taxon>
        <taxon>Ecdysozoa</taxon>
        <taxon>Nematoda</taxon>
        <taxon>Chromadorea</taxon>
        <taxon>Plectida</taxon>
        <taxon>Plectina</taxon>
        <taxon>Plectoidea</taxon>
        <taxon>Plectidae</taxon>
        <taxon>Plectus</taxon>
    </lineage>
</organism>
<keyword evidence="1" id="KW-0732">Signal</keyword>
<keyword evidence="2" id="KW-1185">Reference proteome</keyword>